<dbReference type="Pfam" id="PF00023">
    <property type="entry name" value="Ank"/>
    <property type="match status" value="1"/>
</dbReference>
<name>A0A1G4W0Y8_9MYCO</name>
<dbReference type="InterPro" id="IPR002110">
    <property type="entry name" value="Ankyrin_rpt"/>
</dbReference>
<dbReference type="SUPFAM" id="SSF48403">
    <property type="entry name" value="Ankyrin repeat"/>
    <property type="match status" value="1"/>
</dbReference>
<evidence type="ECO:0000256" key="2">
    <source>
        <dbReference type="ARBA" id="ARBA00023043"/>
    </source>
</evidence>
<keyword evidence="2 3" id="KW-0040">ANK repeat</keyword>
<evidence type="ECO:0000313" key="4">
    <source>
        <dbReference type="EMBL" id="SCX15031.1"/>
    </source>
</evidence>
<sequence length="127" mass="13958">MARTPLHQAAVRGTQDSVRDTIGEGFDVNEPDADGLTPLHMAAINKNYDAAKALLEAGAHVDPQDKWGNTPLNRAVYEEDTDDLVRLLVDHGASPTLENYHGHSPLSEAQRYQKNACLSVFKSITYE</sequence>
<dbReference type="Pfam" id="PF12796">
    <property type="entry name" value="Ank_2"/>
    <property type="match status" value="1"/>
</dbReference>
<dbReference type="RefSeq" id="WP_090356338.1">
    <property type="nucleotide sequence ID" value="NZ_FMUB01000004.1"/>
</dbReference>
<keyword evidence="1" id="KW-0677">Repeat</keyword>
<dbReference type="PANTHER" id="PTHR24171">
    <property type="entry name" value="ANKYRIN REPEAT DOMAIN-CONTAINING PROTEIN 39-RELATED"/>
    <property type="match status" value="1"/>
</dbReference>
<feature type="repeat" description="ANK" evidence="3">
    <location>
        <begin position="34"/>
        <end position="66"/>
    </location>
</feature>
<dbReference type="EMBL" id="FMUB01000004">
    <property type="protein sequence ID" value="SCX15031.1"/>
    <property type="molecule type" value="Genomic_DNA"/>
</dbReference>
<accession>A0A1G4W0Y8</accession>
<evidence type="ECO:0000313" key="5">
    <source>
        <dbReference type="Proteomes" id="UP000199707"/>
    </source>
</evidence>
<proteinExistence type="predicted"/>
<gene>
    <name evidence="4" type="ORF">SAMN02799620_01986</name>
</gene>
<dbReference type="Gene3D" id="1.25.40.20">
    <property type="entry name" value="Ankyrin repeat-containing domain"/>
    <property type="match status" value="1"/>
</dbReference>
<organism evidence="4 5">
    <name type="scientific">Mycolicibacterium fluoranthenivorans</name>
    <dbReference type="NCBI Taxonomy" id="258505"/>
    <lineage>
        <taxon>Bacteria</taxon>
        <taxon>Bacillati</taxon>
        <taxon>Actinomycetota</taxon>
        <taxon>Actinomycetes</taxon>
        <taxon>Mycobacteriales</taxon>
        <taxon>Mycobacteriaceae</taxon>
        <taxon>Mycolicibacterium</taxon>
    </lineage>
</organism>
<dbReference type="SMART" id="SM00248">
    <property type="entry name" value="ANK"/>
    <property type="match status" value="3"/>
</dbReference>
<dbReference type="Proteomes" id="UP000199707">
    <property type="component" value="Unassembled WGS sequence"/>
</dbReference>
<dbReference type="PRINTS" id="PR01415">
    <property type="entry name" value="ANKYRIN"/>
</dbReference>
<protein>
    <submittedName>
        <fullName evidence="4">Ankyrin repeat-containing protein</fullName>
    </submittedName>
</protein>
<dbReference type="PANTHER" id="PTHR24171:SF9">
    <property type="entry name" value="ANKYRIN REPEAT DOMAIN-CONTAINING PROTEIN 39"/>
    <property type="match status" value="1"/>
</dbReference>
<feature type="repeat" description="ANK" evidence="3">
    <location>
        <begin position="67"/>
        <end position="100"/>
    </location>
</feature>
<dbReference type="STRING" id="1502745.SAMN02799620_01986"/>
<dbReference type="PROSITE" id="PS50297">
    <property type="entry name" value="ANK_REP_REGION"/>
    <property type="match status" value="3"/>
</dbReference>
<dbReference type="AlphaFoldDB" id="A0A1G4W0Y8"/>
<dbReference type="PROSITE" id="PS50088">
    <property type="entry name" value="ANK_REPEAT"/>
    <property type="match status" value="3"/>
</dbReference>
<reference evidence="5" key="1">
    <citation type="submission" date="2016-10" db="EMBL/GenBank/DDBJ databases">
        <authorList>
            <person name="Varghese N."/>
            <person name="Submissions S."/>
        </authorList>
    </citation>
    <scope>NUCLEOTIDE SEQUENCE [LARGE SCALE GENOMIC DNA]</scope>
    <source>
        <strain evidence="5">UNC267MFSha1.1M11</strain>
    </source>
</reference>
<dbReference type="InterPro" id="IPR036770">
    <property type="entry name" value="Ankyrin_rpt-contain_sf"/>
</dbReference>
<evidence type="ECO:0000256" key="1">
    <source>
        <dbReference type="ARBA" id="ARBA00022737"/>
    </source>
</evidence>
<evidence type="ECO:0000256" key="3">
    <source>
        <dbReference type="PROSITE-ProRule" id="PRU00023"/>
    </source>
</evidence>
<feature type="repeat" description="ANK" evidence="3">
    <location>
        <begin position="1"/>
        <end position="33"/>
    </location>
</feature>